<keyword evidence="5" id="KW-1185">Reference proteome</keyword>
<dbReference type="CDD" id="cd02440">
    <property type="entry name" value="AdoMet_MTases"/>
    <property type="match status" value="1"/>
</dbReference>
<accession>A0A7S8C1M2</accession>
<dbReference type="KEGG" id="kmn:HW532_02535"/>
<name>A0A7S8C1M2_9HYPH</name>
<dbReference type="RefSeq" id="WP_213162918.1">
    <property type="nucleotide sequence ID" value="NZ_CP058214.1"/>
</dbReference>
<keyword evidence="4" id="KW-0808">Transferase</keyword>
<dbReference type="PANTHER" id="PTHR11579:SF18">
    <property type="entry name" value="PROTEIN-L-ISOASPARTATE O-METHYLTRANSFERASE"/>
    <property type="match status" value="1"/>
</dbReference>
<dbReference type="InterPro" id="IPR000682">
    <property type="entry name" value="PCMT"/>
</dbReference>
<sequence>MTDFQTARTNMVESQIRPSGITDHRIIAAMSEVPREAFVPRARQQLAYMDEDLPLTEAVDGAPPRYLMEPMSFARLLQLAGIDQDELVLDVGCALGYSTAVISRLAQSVVALEADGDLADRAGELLVEHGVMNAAVVTGPLRDGHKAEGPYDVIVVNGAVPEIPAALFDQLKDNGRLVAVVEPENGVGKTTLFTRHGTAISSRQSYDANVPALPGFEVERPRFVF</sequence>
<dbReference type="GO" id="GO:0004719">
    <property type="term" value="F:protein-L-isoaspartate (D-aspartate) O-methyltransferase activity"/>
    <property type="evidence" value="ECO:0007669"/>
    <property type="project" value="InterPro"/>
</dbReference>
<dbReference type="Proteomes" id="UP000593594">
    <property type="component" value="Chromosome"/>
</dbReference>
<gene>
    <name evidence="4" type="ORF">HW532_02535</name>
</gene>
<dbReference type="PANTHER" id="PTHR11579">
    <property type="entry name" value="PROTEIN-L-ISOASPARTATE O-METHYLTRANSFERASE"/>
    <property type="match status" value="1"/>
</dbReference>
<keyword evidence="4" id="KW-0489">Methyltransferase</keyword>
<comment type="similarity">
    <text evidence="1">Belongs to the methyltransferase superfamily. L-isoaspartyl/D-aspartyl protein methyltransferase family.</text>
</comment>
<dbReference type="Gene3D" id="3.40.50.150">
    <property type="entry name" value="Vaccinia Virus protein VP39"/>
    <property type="match status" value="1"/>
</dbReference>
<dbReference type="EMBL" id="CP058214">
    <property type="protein sequence ID" value="QPC41696.1"/>
    <property type="molecule type" value="Genomic_DNA"/>
</dbReference>
<protein>
    <recommendedName>
        <fullName evidence="2">Protein-L-isoaspartate O-methyltransferase</fullName>
    </recommendedName>
    <alternativeName>
        <fullName evidence="3">Protein L-isoaspartyl methyltransferase</fullName>
    </alternativeName>
</protein>
<evidence type="ECO:0000256" key="1">
    <source>
        <dbReference type="ARBA" id="ARBA00005369"/>
    </source>
</evidence>
<evidence type="ECO:0000256" key="3">
    <source>
        <dbReference type="ARBA" id="ARBA00030757"/>
    </source>
</evidence>
<dbReference type="Pfam" id="PF01135">
    <property type="entry name" value="PCMT"/>
    <property type="match status" value="1"/>
</dbReference>
<dbReference type="SUPFAM" id="SSF53335">
    <property type="entry name" value="S-adenosyl-L-methionine-dependent methyltransferases"/>
    <property type="match status" value="1"/>
</dbReference>
<dbReference type="AlphaFoldDB" id="A0A7S8C1M2"/>
<organism evidence="4 5">
    <name type="scientific">Kaustia mangrovi</name>
    <dbReference type="NCBI Taxonomy" id="2593653"/>
    <lineage>
        <taxon>Bacteria</taxon>
        <taxon>Pseudomonadati</taxon>
        <taxon>Pseudomonadota</taxon>
        <taxon>Alphaproteobacteria</taxon>
        <taxon>Hyphomicrobiales</taxon>
        <taxon>Parvibaculaceae</taxon>
        <taxon>Kaustia</taxon>
    </lineage>
</organism>
<dbReference type="GO" id="GO:0005737">
    <property type="term" value="C:cytoplasm"/>
    <property type="evidence" value="ECO:0007669"/>
    <property type="project" value="TreeGrafter"/>
</dbReference>
<dbReference type="InterPro" id="IPR029063">
    <property type="entry name" value="SAM-dependent_MTases_sf"/>
</dbReference>
<evidence type="ECO:0000313" key="4">
    <source>
        <dbReference type="EMBL" id="QPC41696.1"/>
    </source>
</evidence>
<evidence type="ECO:0000313" key="5">
    <source>
        <dbReference type="Proteomes" id="UP000593594"/>
    </source>
</evidence>
<dbReference type="GO" id="GO:0032259">
    <property type="term" value="P:methylation"/>
    <property type="evidence" value="ECO:0007669"/>
    <property type="project" value="UniProtKB-KW"/>
</dbReference>
<evidence type="ECO:0000256" key="2">
    <source>
        <dbReference type="ARBA" id="ARBA00013346"/>
    </source>
</evidence>
<reference evidence="4 5" key="1">
    <citation type="submission" date="2020-06" db="EMBL/GenBank/DDBJ databases">
        <title>Genome sequence of 2 isolates from Red Sea Mangroves.</title>
        <authorList>
            <person name="Sefrji F."/>
            <person name="Michoud G."/>
            <person name="Merlino G."/>
            <person name="Daffonchio D."/>
        </authorList>
    </citation>
    <scope>NUCLEOTIDE SEQUENCE [LARGE SCALE GENOMIC DNA]</scope>
    <source>
        <strain evidence="4 5">R1DC25</strain>
    </source>
</reference>
<proteinExistence type="inferred from homology"/>